<feature type="domain" description="Metalloprotease TldD/E central" evidence="3">
    <location>
        <begin position="122"/>
        <end position="224"/>
    </location>
</feature>
<comment type="caution">
    <text evidence="4">The sequence shown here is derived from an EMBL/GenBank/DDBJ whole genome shotgun (WGS) entry which is preliminary data.</text>
</comment>
<dbReference type="InterPro" id="IPR045570">
    <property type="entry name" value="Metalloprtase-TldD/E_cen_dom"/>
</dbReference>
<dbReference type="InterPro" id="IPR002510">
    <property type="entry name" value="Metalloprtase-TldD/E_N"/>
</dbReference>
<dbReference type="InterPro" id="IPR045569">
    <property type="entry name" value="Metalloprtase-TldD/E_C"/>
</dbReference>
<dbReference type="InterPro" id="IPR047657">
    <property type="entry name" value="PmbA"/>
</dbReference>
<name>A0ABS6V4P9_9SPHN</name>
<sequence>MQSPEQARSLVEQIVDAATRAGATAADAAYLGSASSSVEVRNGQLEGVDRSEGEKLGLRVFIGQRVASASVSDFSDDSRTALVERLIAMAKEATEDQYAGLAPKEMLASGDAPDLDLVDEHEPEPEALKERALAAEAAALAIEGVTNSQGTAASASSGLFAIATSHGFSGTSRSTGHGCTVSVVAERDGAKERDYHWMSARHLEDLDDPEAIGREAGERTVARLGPKPVKPGKYPILFDSRVATSLLSHLSGAISGASVARRSSFLMDRMGEQVFAKGIDIIDDPLRRRGLRSHAFDGEGLPVKKMKMIEDGVLRSWYADSAAARQLGIDPTGHAIRGPGGGPGAGPSNYYIAAGQRSPEEMMADVGTAILVTDMMGQGVNGVTGDYSRGAAGFLVRNGEIVHPVSEITVAGNLKDMFASLEPANDLEFKRGVDAPTILIPEMTVGSA</sequence>
<feature type="domain" description="Metalloprotease TldD/E N-terminal" evidence="1">
    <location>
        <begin position="26"/>
        <end position="90"/>
    </location>
</feature>
<dbReference type="EMBL" id="JAHVAH010000001">
    <property type="protein sequence ID" value="MBW0144335.1"/>
    <property type="molecule type" value="Genomic_DNA"/>
</dbReference>
<evidence type="ECO:0000313" key="5">
    <source>
        <dbReference type="Proteomes" id="UP000698028"/>
    </source>
</evidence>
<accession>A0ABS6V4P9</accession>
<dbReference type="Pfam" id="PF01523">
    <property type="entry name" value="PmbA_TldD_1st"/>
    <property type="match status" value="1"/>
</dbReference>
<dbReference type="Pfam" id="PF19289">
    <property type="entry name" value="PmbA_TldD_3rd"/>
    <property type="match status" value="1"/>
</dbReference>
<dbReference type="RefSeq" id="WP_218632340.1">
    <property type="nucleotide sequence ID" value="NZ_JAHVAH010000001.1"/>
</dbReference>
<evidence type="ECO:0000313" key="4">
    <source>
        <dbReference type="EMBL" id="MBW0144335.1"/>
    </source>
</evidence>
<dbReference type="Proteomes" id="UP000698028">
    <property type="component" value="Unassembled WGS sequence"/>
</dbReference>
<protein>
    <submittedName>
        <fullName evidence="4">TldD/PmbA family protein</fullName>
    </submittedName>
</protein>
<keyword evidence="5" id="KW-1185">Reference proteome</keyword>
<feature type="domain" description="Metalloprotease TldD/E C-terminal" evidence="2">
    <location>
        <begin position="231"/>
        <end position="446"/>
    </location>
</feature>
<dbReference type="PANTHER" id="PTHR43421">
    <property type="entry name" value="METALLOPROTEASE PMBA"/>
    <property type="match status" value="1"/>
</dbReference>
<organism evidence="4 5">
    <name type="scientific">Sphingomicrobium clamense</name>
    <dbReference type="NCBI Taxonomy" id="2851013"/>
    <lineage>
        <taxon>Bacteria</taxon>
        <taxon>Pseudomonadati</taxon>
        <taxon>Pseudomonadota</taxon>
        <taxon>Alphaproteobacteria</taxon>
        <taxon>Sphingomonadales</taxon>
        <taxon>Sphingomonadaceae</taxon>
        <taxon>Sphingomicrobium</taxon>
    </lineage>
</organism>
<proteinExistence type="predicted"/>
<evidence type="ECO:0000259" key="1">
    <source>
        <dbReference type="Pfam" id="PF01523"/>
    </source>
</evidence>
<evidence type="ECO:0000259" key="3">
    <source>
        <dbReference type="Pfam" id="PF19290"/>
    </source>
</evidence>
<evidence type="ECO:0000259" key="2">
    <source>
        <dbReference type="Pfam" id="PF19289"/>
    </source>
</evidence>
<dbReference type="PANTHER" id="PTHR43421:SF1">
    <property type="entry name" value="METALLOPROTEASE PMBA"/>
    <property type="match status" value="1"/>
</dbReference>
<gene>
    <name evidence="4" type="ORF">KTQ36_03390</name>
</gene>
<dbReference type="Pfam" id="PF19290">
    <property type="entry name" value="PmbA_TldD_2nd"/>
    <property type="match status" value="1"/>
</dbReference>
<reference evidence="4 5" key="1">
    <citation type="submission" date="2021-07" db="EMBL/GenBank/DDBJ databases">
        <title>The draft genome sequence of Sphingomicrobium sp. B8.</title>
        <authorList>
            <person name="Mu L."/>
        </authorList>
    </citation>
    <scope>NUCLEOTIDE SEQUENCE [LARGE SCALE GENOMIC DNA]</scope>
    <source>
        <strain evidence="4 5">B8</strain>
    </source>
</reference>